<accession>A0A067TCY9</accession>
<dbReference type="EMBL" id="KL142371">
    <property type="protein sequence ID" value="KDR80991.1"/>
    <property type="molecule type" value="Genomic_DNA"/>
</dbReference>
<dbReference type="SUPFAM" id="SSF52047">
    <property type="entry name" value="RNI-like"/>
    <property type="match status" value="1"/>
</dbReference>
<protein>
    <recommendedName>
        <fullName evidence="3">F-box domain-containing protein</fullName>
    </recommendedName>
</protein>
<dbReference type="Gene3D" id="3.80.10.10">
    <property type="entry name" value="Ribonuclease Inhibitor"/>
    <property type="match status" value="1"/>
</dbReference>
<dbReference type="Proteomes" id="UP000027222">
    <property type="component" value="Unassembled WGS sequence"/>
</dbReference>
<dbReference type="InterPro" id="IPR032675">
    <property type="entry name" value="LRR_dom_sf"/>
</dbReference>
<dbReference type="OrthoDB" id="3048163at2759"/>
<keyword evidence="2" id="KW-1185">Reference proteome</keyword>
<dbReference type="HOGENOM" id="CLU_052536_0_0_1"/>
<evidence type="ECO:0008006" key="3">
    <source>
        <dbReference type="Google" id="ProtNLM"/>
    </source>
</evidence>
<organism evidence="1 2">
    <name type="scientific">Galerina marginata (strain CBS 339.88)</name>
    <dbReference type="NCBI Taxonomy" id="685588"/>
    <lineage>
        <taxon>Eukaryota</taxon>
        <taxon>Fungi</taxon>
        <taxon>Dikarya</taxon>
        <taxon>Basidiomycota</taxon>
        <taxon>Agaricomycotina</taxon>
        <taxon>Agaricomycetes</taxon>
        <taxon>Agaricomycetidae</taxon>
        <taxon>Agaricales</taxon>
        <taxon>Agaricineae</taxon>
        <taxon>Strophariaceae</taxon>
        <taxon>Galerina</taxon>
    </lineage>
</organism>
<evidence type="ECO:0000313" key="2">
    <source>
        <dbReference type="Proteomes" id="UP000027222"/>
    </source>
</evidence>
<proteinExistence type="predicted"/>
<evidence type="ECO:0000313" key="1">
    <source>
        <dbReference type="EMBL" id="KDR80991.1"/>
    </source>
</evidence>
<sequence>MSSIPYFIKGWVGTSTISSYLFPSMKIPSLPQEIIELIIDELGQHNDDMRSRMSLYNCSLACHYFRSRAIVHIFGTVTIGQGSTGDAMHRRLTGLHHILEKNPEIGQVIHGLEIEGNSNLFEVDPGASKSFWERENATLPLLVKCLPSIQRFTLGEKYASVSWMALPKNMSAPFEAIIQLPSLRRLEIRNIKHVPINLLPNCPSLTEISFTWVECHLYVSDSKPCSPPLYPSTPVQNQVQSSLPSTSWLESIMASSSPSVVEFLLSLPTEVAIFSRLRRLHIGISQVKDITSAWSVMLAAAQTLEELEITSSAADTQNLPDIFDLGLLPSLRHLGLKCSIDPSESDSRFPTILLNWLKLRESPSHLETLTVNIDWEAIPLGDEELLLHPSQGWALLDELLADRKYVALRGVKLTLEFGFMWWLPSLCLSTLINKRIRPLTDLLFPSIRTSERNILDIDIKPYGIADSPW</sequence>
<gene>
    <name evidence="1" type="ORF">GALMADRAFT_153365</name>
</gene>
<name>A0A067TCY9_GALM3</name>
<reference evidence="2" key="1">
    <citation type="journal article" date="2014" name="Proc. Natl. Acad. Sci. U.S.A.">
        <title>Extensive sampling of basidiomycete genomes demonstrates inadequacy of the white-rot/brown-rot paradigm for wood decay fungi.</title>
        <authorList>
            <person name="Riley R."/>
            <person name="Salamov A.A."/>
            <person name="Brown D.W."/>
            <person name="Nagy L.G."/>
            <person name="Floudas D."/>
            <person name="Held B.W."/>
            <person name="Levasseur A."/>
            <person name="Lombard V."/>
            <person name="Morin E."/>
            <person name="Otillar R."/>
            <person name="Lindquist E.A."/>
            <person name="Sun H."/>
            <person name="LaButti K.M."/>
            <person name="Schmutz J."/>
            <person name="Jabbour D."/>
            <person name="Luo H."/>
            <person name="Baker S.E."/>
            <person name="Pisabarro A.G."/>
            <person name="Walton J.D."/>
            <person name="Blanchette R.A."/>
            <person name="Henrissat B."/>
            <person name="Martin F."/>
            <person name="Cullen D."/>
            <person name="Hibbett D.S."/>
            <person name="Grigoriev I.V."/>
        </authorList>
    </citation>
    <scope>NUCLEOTIDE SEQUENCE [LARGE SCALE GENOMIC DNA]</scope>
    <source>
        <strain evidence="2">CBS 339.88</strain>
    </source>
</reference>
<dbReference type="AlphaFoldDB" id="A0A067TCY9"/>